<dbReference type="InterPro" id="IPR002641">
    <property type="entry name" value="PNPLA_dom"/>
</dbReference>
<evidence type="ECO:0000313" key="6">
    <source>
        <dbReference type="EMBL" id="SCG58214.1"/>
    </source>
</evidence>
<evidence type="ECO:0000259" key="5">
    <source>
        <dbReference type="PROSITE" id="PS51635"/>
    </source>
</evidence>
<dbReference type="InterPro" id="IPR016035">
    <property type="entry name" value="Acyl_Trfase/lysoPLipase"/>
</dbReference>
<dbReference type="SUPFAM" id="SSF52151">
    <property type="entry name" value="FabD/lysophospholipase-like"/>
    <property type="match status" value="1"/>
</dbReference>
<dbReference type="PROSITE" id="PS51635">
    <property type="entry name" value="PNPLA"/>
    <property type="match status" value="1"/>
</dbReference>
<dbReference type="EMBL" id="LT607750">
    <property type="protein sequence ID" value="SCG58214.1"/>
    <property type="molecule type" value="Genomic_DNA"/>
</dbReference>
<feature type="short sequence motif" description="GXSXG" evidence="4">
    <location>
        <begin position="46"/>
        <end position="50"/>
    </location>
</feature>
<comment type="caution">
    <text evidence="4">Lacks conserved residue(s) required for the propagation of feature annotation.</text>
</comment>
<feature type="active site" description="Nucleophile" evidence="4">
    <location>
        <position position="48"/>
    </location>
</feature>
<dbReference type="Pfam" id="PF01734">
    <property type="entry name" value="Patatin"/>
    <property type="match status" value="1"/>
</dbReference>
<dbReference type="Gene3D" id="3.40.1090.10">
    <property type="entry name" value="Cytosolic phospholipase A2 catalytic domain"/>
    <property type="match status" value="2"/>
</dbReference>
<evidence type="ECO:0000313" key="7">
    <source>
        <dbReference type="Proteomes" id="UP000198217"/>
    </source>
</evidence>
<organism evidence="6 7">
    <name type="scientific">Micromonospora echinaurantiaca</name>
    <dbReference type="NCBI Taxonomy" id="47857"/>
    <lineage>
        <taxon>Bacteria</taxon>
        <taxon>Bacillati</taxon>
        <taxon>Actinomycetota</taxon>
        <taxon>Actinomycetes</taxon>
        <taxon>Micromonosporales</taxon>
        <taxon>Micromonosporaceae</taxon>
        <taxon>Micromonospora</taxon>
    </lineage>
</organism>
<dbReference type="PANTHER" id="PTHR14226">
    <property type="entry name" value="NEUROPATHY TARGET ESTERASE/SWISS CHEESE D.MELANOGASTER"/>
    <property type="match status" value="1"/>
</dbReference>
<protein>
    <submittedName>
        <fullName evidence="6">NTE family protein</fullName>
    </submittedName>
</protein>
<accession>A0A1C5IIV7</accession>
<evidence type="ECO:0000256" key="3">
    <source>
        <dbReference type="ARBA" id="ARBA00023098"/>
    </source>
</evidence>
<dbReference type="Proteomes" id="UP000198217">
    <property type="component" value="Chromosome I"/>
</dbReference>
<keyword evidence="3 4" id="KW-0443">Lipid metabolism</keyword>
<name>A0A1C5IIV7_9ACTN</name>
<feature type="short sequence motif" description="DGA/G" evidence="4">
    <location>
        <begin position="218"/>
        <end position="220"/>
    </location>
</feature>
<dbReference type="InterPro" id="IPR050301">
    <property type="entry name" value="NTE"/>
</dbReference>
<keyword evidence="7" id="KW-1185">Reference proteome</keyword>
<reference evidence="6 7" key="1">
    <citation type="submission" date="2016-06" db="EMBL/GenBank/DDBJ databases">
        <authorList>
            <person name="Kjaerup R.B."/>
            <person name="Dalgaard T.S."/>
            <person name="Juul-Madsen H.R."/>
        </authorList>
    </citation>
    <scope>NUCLEOTIDE SEQUENCE [LARGE SCALE GENOMIC DNA]</scope>
    <source>
        <strain evidence="6 7">DSM 43904</strain>
    </source>
</reference>
<dbReference type="AlphaFoldDB" id="A0A1C5IIV7"/>
<gene>
    <name evidence="6" type="ORF">GA0070609_3427</name>
</gene>
<dbReference type="GO" id="GO:0016787">
    <property type="term" value="F:hydrolase activity"/>
    <property type="evidence" value="ECO:0007669"/>
    <property type="project" value="UniProtKB-UniRule"/>
</dbReference>
<sequence>MSTATERPSVGLALSGGGFRATAFGLGALRALHDRGVLPDVRVVSGISGGSLLTAMWAYGPEDFGEFDSTVTDLLGRGLQMELIKRTFTPGRTMTNILSATSAALPGGKNRPRQSSRTEALVDALASRAFGVKEMAQVTHPKLSTVISATDLSTGNAVRFGSDVSSCSPHGTIIEPVPVADAVAASAAFPVLLPQLNRTYTFTRTDGTQHIKTMSMTDGGVYDNLGISPLLPGRSRQHTSHVYDLDYIIAVDAGPGRTAPRAPNFMLGRLKRSFEIAHTRNQDGSRARVHELAAAGHVKGFVYSYLGMRDSRLPIPIADLVEREQVAAYPTNFARMAPADLQAVAIRGEQLTRTLIEFYCPQLGA</sequence>
<evidence type="ECO:0000256" key="1">
    <source>
        <dbReference type="ARBA" id="ARBA00022801"/>
    </source>
</evidence>
<feature type="domain" description="PNPLA" evidence="5">
    <location>
        <begin position="12"/>
        <end position="231"/>
    </location>
</feature>
<keyword evidence="1 4" id="KW-0378">Hydrolase</keyword>
<evidence type="ECO:0000256" key="2">
    <source>
        <dbReference type="ARBA" id="ARBA00022963"/>
    </source>
</evidence>
<keyword evidence="2 4" id="KW-0442">Lipid degradation</keyword>
<dbReference type="GO" id="GO:0016042">
    <property type="term" value="P:lipid catabolic process"/>
    <property type="evidence" value="ECO:0007669"/>
    <property type="project" value="UniProtKB-UniRule"/>
</dbReference>
<proteinExistence type="predicted"/>
<feature type="active site" description="Proton acceptor" evidence="4">
    <location>
        <position position="218"/>
    </location>
</feature>
<dbReference type="PANTHER" id="PTHR14226:SF78">
    <property type="entry name" value="SLR0060 PROTEIN"/>
    <property type="match status" value="1"/>
</dbReference>
<dbReference type="RefSeq" id="WP_197700162.1">
    <property type="nucleotide sequence ID" value="NZ_LT607750.1"/>
</dbReference>
<evidence type="ECO:0000256" key="4">
    <source>
        <dbReference type="PROSITE-ProRule" id="PRU01161"/>
    </source>
</evidence>